<organism evidence="3 4">
    <name type="scientific">Sparus aurata</name>
    <name type="common">Gilthead sea bream</name>
    <dbReference type="NCBI Taxonomy" id="8175"/>
    <lineage>
        <taxon>Eukaryota</taxon>
        <taxon>Metazoa</taxon>
        <taxon>Chordata</taxon>
        <taxon>Craniata</taxon>
        <taxon>Vertebrata</taxon>
        <taxon>Euteleostomi</taxon>
        <taxon>Actinopterygii</taxon>
        <taxon>Neopterygii</taxon>
        <taxon>Teleostei</taxon>
        <taxon>Neoteleostei</taxon>
        <taxon>Acanthomorphata</taxon>
        <taxon>Eupercaria</taxon>
        <taxon>Spariformes</taxon>
        <taxon>Sparidae</taxon>
        <taxon>Sparus</taxon>
    </lineage>
</organism>
<dbReference type="GeneTree" id="ENSGT00940000169105"/>
<dbReference type="InParanoid" id="A0A671YXP6"/>
<keyword evidence="1" id="KW-0175">Coiled coil</keyword>
<dbReference type="AlphaFoldDB" id="A0A671YXP6"/>
<feature type="compositionally biased region" description="Polar residues" evidence="2">
    <location>
        <begin position="456"/>
        <end position="466"/>
    </location>
</feature>
<dbReference type="Ensembl" id="ENSSAUT00010071045.1">
    <property type="protein sequence ID" value="ENSSAUP00010067875.1"/>
    <property type="gene ID" value="ENSSAUG00010026972.1"/>
</dbReference>
<evidence type="ECO:0000256" key="1">
    <source>
        <dbReference type="SAM" id="Coils"/>
    </source>
</evidence>
<feature type="compositionally biased region" description="Basic residues" evidence="2">
    <location>
        <begin position="363"/>
        <end position="381"/>
    </location>
</feature>
<feature type="coiled-coil region" evidence="1">
    <location>
        <begin position="186"/>
        <end position="213"/>
    </location>
</feature>
<feature type="compositionally biased region" description="Basic and acidic residues" evidence="2">
    <location>
        <begin position="383"/>
        <end position="397"/>
    </location>
</feature>
<dbReference type="OMA" id="CENMEAG"/>
<feature type="region of interest" description="Disordered" evidence="2">
    <location>
        <begin position="134"/>
        <end position="168"/>
    </location>
</feature>
<reference evidence="3" key="2">
    <citation type="submission" date="2025-08" db="UniProtKB">
        <authorList>
            <consortium name="Ensembl"/>
        </authorList>
    </citation>
    <scope>IDENTIFICATION</scope>
</reference>
<reference evidence="3" key="3">
    <citation type="submission" date="2025-09" db="UniProtKB">
        <authorList>
            <consortium name="Ensembl"/>
        </authorList>
    </citation>
    <scope>IDENTIFICATION</scope>
</reference>
<feature type="region of interest" description="Disordered" evidence="2">
    <location>
        <begin position="289"/>
        <end position="311"/>
    </location>
</feature>
<feature type="compositionally biased region" description="Basic residues" evidence="2">
    <location>
        <begin position="492"/>
        <end position="501"/>
    </location>
</feature>
<protein>
    <submittedName>
        <fullName evidence="3">Uncharacterized protein</fullName>
    </submittedName>
</protein>
<gene>
    <name evidence="3" type="primary">si:dkeyp-34c12.1</name>
</gene>
<evidence type="ECO:0000313" key="3">
    <source>
        <dbReference type="Ensembl" id="ENSSAUP00010067875.1"/>
    </source>
</evidence>
<dbReference type="Proteomes" id="UP000472265">
    <property type="component" value="Chromosome 24"/>
</dbReference>
<name>A0A671YXP6_SPAAU</name>
<sequence>MCYPAVLCCASKLKESVAIFWSTGAISPLLSTGENNDAVILTAQLLHLFATEQKRVWREEEGEVSLHFVCSCAAFLQNQIQVMSDRFEEIRRESGFSGNYIPLGRQLPRTPPLMDVTKHLDFCNADDDCENMEAGFRDPDAENRTFDFSTPETKKEHTSQPDDPNSMLKGMKGYQLIPSDLEFIKKMQQEKLLKKLQSDLEEVQKSLKKEMMAAELVYASREKAQAELKKFPSCEELTDWVKVVLKVTSPSAEREDVDTKSLLAMVTKEDVQRVVADKRIELARMEKMVANKRKKDAKEREKLERQITSEQVKIQGLMSQLSDLKSELAQQEDVHKSLEMQISTPEAPEIKVEAETSEEQAAKGRRGKERKKATNKTKSTRSKLTDGKTSEKEDHANKGTGETVKTKPKSRAAATEKQTKSAKAARGPQKKVEETESNPQESEQTVRGRRKPARAPQTSQPKNQSKVKAEEAASSRGGQKAGVDEAQGAGLRRSKRIASRT</sequence>
<reference evidence="3" key="1">
    <citation type="submission" date="2021-04" db="EMBL/GenBank/DDBJ databases">
        <authorList>
            <consortium name="Wellcome Sanger Institute Data Sharing"/>
        </authorList>
    </citation>
    <scope>NUCLEOTIDE SEQUENCE [LARGE SCALE GENOMIC DNA]</scope>
</reference>
<feature type="compositionally biased region" description="Basic and acidic residues" evidence="2">
    <location>
        <begin position="296"/>
        <end position="307"/>
    </location>
</feature>
<feature type="region of interest" description="Disordered" evidence="2">
    <location>
        <begin position="326"/>
        <end position="501"/>
    </location>
</feature>
<accession>A0A671YXP6</accession>
<feature type="compositionally biased region" description="Basic and acidic residues" evidence="2">
    <location>
        <begin position="135"/>
        <end position="145"/>
    </location>
</feature>
<proteinExistence type="predicted"/>
<keyword evidence="4" id="KW-1185">Reference proteome</keyword>
<evidence type="ECO:0000256" key="2">
    <source>
        <dbReference type="SAM" id="MobiDB-lite"/>
    </source>
</evidence>
<evidence type="ECO:0000313" key="4">
    <source>
        <dbReference type="Proteomes" id="UP000472265"/>
    </source>
</evidence>